<gene>
    <name evidence="2" type="ORF">CUS_4954</name>
</gene>
<proteinExistence type="predicted"/>
<sequence length="47" mass="5357">MTQTKWGKNIKLCARKSGRSSPPPEGLREFEGRALNRGSRKQNDKQN</sequence>
<keyword evidence="3" id="KW-1185">Reference proteome</keyword>
<comment type="caution">
    <text evidence="2">The sequence shown here is derived from an EMBL/GenBank/DDBJ whole genome shotgun (WGS) entry which is preliminary data.</text>
</comment>
<dbReference type="AlphaFoldDB" id="E9S9R5"/>
<evidence type="ECO:0000256" key="1">
    <source>
        <dbReference type="SAM" id="MobiDB-lite"/>
    </source>
</evidence>
<dbReference type="EMBL" id="ADKM02000049">
    <property type="protein sequence ID" value="EGC03973.1"/>
    <property type="molecule type" value="Genomic_DNA"/>
</dbReference>
<protein>
    <submittedName>
        <fullName evidence="2">Uncharacterized protein</fullName>
    </submittedName>
</protein>
<dbReference type="Proteomes" id="UP000004259">
    <property type="component" value="Unassembled WGS sequence"/>
</dbReference>
<evidence type="ECO:0000313" key="3">
    <source>
        <dbReference type="Proteomes" id="UP000004259"/>
    </source>
</evidence>
<accession>E9S9R5</accession>
<feature type="region of interest" description="Disordered" evidence="1">
    <location>
        <begin position="1"/>
        <end position="47"/>
    </location>
</feature>
<organism evidence="2 3">
    <name type="scientific">Ruminococcus albus 8</name>
    <dbReference type="NCBI Taxonomy" id="246199"/>
    <lineage>
        <taxon>Bacteria</taxon>
        <taxon>Bacillati</taxon>
        <taxon>Bacillota</taxon>
        <taxon>Clostridia</taxon>
        <taxon>Eubacteriales</taxon>
        <taxon>Oscillospiraceae</taxon>
        <taxon>Ruminococcus</taxon>
    </lineage>
</organism>
<name>E9S9R5_RUMAL</name>
<reference evidence="2 3" key="1">
    <citation type="submission" date="2011-02" db="EMBL/GenBank/DDBJ databases">
        <authorList>
            <person name="Nelson K.E."/>
            <person name="Sutton G."/>
            <person name="Torralba M."/>
            <person name="Durkin S."/>
            <person name="Harkins D."/>
            <person name="Montgomery R."/>
            <person name="Ziemer C."/>
            <person name="Klaassens E."/>
            <person name="Ocuiv P."/>
            <person name="Morrison M."/>
        </authorList>
    </citation>
    <scope>NUCLEOTIDE SEQUENCE [LARGE SCALE GENOMIC DNA]</scope>
    <source>
        <strain evidence="2 3">8</strain>
    </source>
</reference>
<evidence type="ECO:0000313" key="2">
    <source>
        <dbReference type="EMBL" id="EGC03973.1"/>
    </source>
</evidence>